<feature type="compositionally biased region" description="Basic and acidic residues" evidence="10">
    <location>
        <begin position="112"/>
        <end position="121"/>
    </location>
</feature>
<dbReference type="RefSeq" id="WP_097281512.1">
    <property type="nucleotide sequence ID" value="NZ_OCNJ01000016.1"/>
</dbReference>
<comment type="function">
    <text evidence="9">Part of the twin-arginine translocation (Tat) system that transports large folded proteins containing a characteristic twin-arginine motif in their signal peptide across membranes. Together with TatC, TatB is part of a receptor directly interacting with Tat signal peptides. TatB may form an oligomeric binding site that transiently accommodates folded Tat precursor proteins before their translocation.</text>
</comment>
<dbReference type="InterPro" id="IPR003369">
    <property type="entry name" value="TatA/B/E"/>
</dbReference>
<proteinExistence type="inferred from homology"/>
<keyword evidence="8 9" id="KW-0472">Membrane</keyword>
<reference evidence="12 13" key="1">
    <citation type="submission" date="2017-09" db="EMBL/GenBank/DDBJ databases">
        <authorList>
            <person name="Ehlers B."/>
            <person name="Leendertz F.H."/>
        </authorList>
    </citation>
    <scope>NUCLEOTIDE SEQUENCE [LARGE SCALE GENOMIC DNA]</scope>
    <source>
        <strain evidence="12 13">USBA 140</strain>
    </source>
</reference>
<keyword evidence="13" id="KW-1185">Reference proteome</keyword>
<evidence type="ECO:0000256" key="1">
    <source>
        <dbReference type="ARBA" id="ARBA00004167"/>
    </source>
</evidence>
<keyword evidence="6 9" id="KW-1133">Transmembrane helix</keyword>
<accession>A0A286H032</accession>
<dbReference type="Pfam" id="PF02416">
    <property type="entry name" value="TatA_B_E"/>
    <property type="match status" value="1"/>
</dbReference>
<name>A0A286H032_9PROT</name>
<evidence type="ECO:0000256" key="8">
    <source>
        <dbReference type="ARBA" id="ARBA00023136"/>
    </source>
</evidence>
<keyword evidence="5 9" id="KW-0653">Protein transport</keyword>
<dbReference type="GO" id="GO:0008320">
    <property type="term" value="F:protein transmembrane transporter activity"/>
    <property type="evidence" value="ECO:0007669"/>
    <property type="project" value="UniProtKB-UniRule"/>
</dbReference>
<dbReference type="PANTHER" id="PTHR33162:SF1">
    <property type="entry name" value="SEC-INDEPENDENT PROTEIN TRANSLOCASE PROTEIN TATA, CHLOROPLASTIC"/>
    <property type="match status" value="1"/>
</dbReference>
<comment type="similarity">
    <text evidence="9">Belongs to the TatB family.</text>
</comment>
<dbReference type="EMBL" id="OCNJ01000016">
    <property type="protein sequence ID" value="SOE01117.1"/>
    <property type="molecule type" value="Genomic_DNA"/>
</dbReference>
<feature type="compositionally biased region" description="Low complexity" evidence="10">
    <location>
        <begin position="128"/>
        <end position="152"/>
    </location>
</feature>
<protein>
    <recommendedName>
        <fullName evidence="9">Sec-independent protein translocase protein TatB</fullName>
    </recommendedName>
</protein>
<dbReference type="Proteomes" id="UP000219621">
    <property type="component" value="Unassembled WGS sequence"/>
</dbReference>
<evidence type="ECO:0000313" key="12">
    <source>
        <dbReference type="EMBL" id="SOE01117.1"/>
    </source>
</evidence>
<dbReference type="GO" id="GO:0033281">
    <property type="term" value="C:TAT protein transport complex"/>
    <property type="evidence" value="ECO:0007669"/>
    <property type="project" value="UniProtKB-UniRule"/>
</dbReference>
<evidence type="ECO:0000256" key="11">
    <source>
        <dbReference type="SAM" id="Phobius"/>
    </source>
</evidence>
<organism evidence="12 13">
    <name type="scientific">Caenispirillum bisanense</name>
    <dbReference type="NCBI Taxonomy" id="414052"/>
    <lineage>
        <taxon>Bacteria</taxon>
        <taxon>Pseudomonadati</taxon>
        <taxon>Pseudomonadota</taxon>
        <taxon>Alphaproteobacteria</taxon>
        <taxon>Rhodospirillales</taxon>
        <taxon>Novispirillaceae</taxon>
        <taxon>Caenispirillum</taxon>
    </lineage>
</organism>
<evidence type="ECO:0000256" key="10">
    <source>
        <dbReference type="SAM" id="MobiDB-lite"/>
    </source>
</evidence>
<dbReference type="InterPro" id="IPR018448">
    <property type="entry name" value="TatB"/>
</dbReference>
<dbReference type="NCBIfam" id="TIGR01410">
    <property type="entry name" value="tatB"/>
    <property type="match status" value="1"/>
</dbReference>
<dbReference type="AlphaFoldDB" id="A0A286H032"/>
<comment type="subcellular location">
    <subcellularLocation>
        <location evidence="9">Cell membrane</location>
        <topology evidence="9">Single-pass membrane protein</topology>
    </subcellularLocation>
    <subcellularLocation>
        <location evidence="1">Membrane</location>
        <topology evidence="1">Single-pass membrane protein</topology>
    </subcellularLocation>
</comment>
<gene>
    <name evidence="9" type="primary">tatB</name>
    <name evidence="12" type="ORF">SAMN05421508_11626</name>
</gene>
<evidence type="ECO:0000256" key="3">
    <source>
        <dbReference type="ARBA" id="ARBA00022475"/>
    </source>
</evidence>
<evidence type="ECO:0000313" key="13">
    <source>
        <dbReference type="Proteomes" id="UP000219621"/>
    </source>
</evidence>
<dbReference type="OrthoDB" id="7206969at2"/>
<dbReference type="PRINTS" id="PR01506">
    <property type="entry name" value="TATBPROTEIN"/>
</dbReference>
<feature type="compositionally biased region" description="Basic and acidic residues" evidence="10">
    <location>
        <begin position="77"/>
        <end position="100"/>
    </location>
</feature>
<keyword evidence="4 9" id="KW-0812">Transmembrane</keyword>
<evidence type="ECO:0000256" key="2">
    <source>
        <dbReference type="ARBA" id="ARBA00022448"/>
    </source>
</evidence>
<evidence type="ECO:0000256" key="7">
    <source>
        <dbReference type="ARBA" id="ARBA00023010"/>
    </source>
</evidence>
<evidence type="ECO:0000256" key="4">
    <source>
        <dbReference type="ARBA" id="ARBA00022692"/>
    </source>
</evidence>
<evidence type="ECO:0000256" key="6">
    <source>
        <dbReference type="ARBA" id="ARBA00022989"/>
    </source>
</evidence>
<evidence type="ECO:0000256" key="9">
    <source>
        <dbReference type="HAMAP-Rule" id="MF_00237"/>
    </source>
</evidence>
<sequence length="165" mass="17765">MFDLGWDELGLIIVLAVIILGPKELPTALRTLGRWTRRIRGMAREFQRHIDDVVREAELEEVRDGLKKARTMDFGREIEKQVDPTGDFTKDLNEARKDLDLNTVPRQAAKAAEARPTDDPARPVADMAPAQAPASAAPPAAAPASAPAAPAADEPRRIAGGEGGA</sequence>
<feature type="transmembrane region" description="Helical" evidence="11">
    <location>
        <begin position="12"/>
        <end position="32"/>
    </location>
</feature>
<keyword evidence="2 9" id="KW-0813">Transport</keyword>
<feature type="region of interest" description="Disordered" evidence="10">
    <location>
        <begin position="77"/>
        <end position="165"/>
    </location>
</feature>
<keyword evidence="7 9" id="KW-0811">Translocation</keyword>
<dbReference type="GO" id="GO:0043953">
    <property type="term" value="P:protein transport by the Tat complex"/>
    <property type="evidence" value="ECO:0007669"/>
    <property type="project" value="UniProtKB-UniRule"/>
</dbReference>
<comment type="subunit">
    <text evidence="9">The Tat system comprises two distinct complexes: a TatABC complex, containing multiple copies of TatA, TatB and TatC subunits, and a separate TatA complex, containing only TatA subunits. Substrates initially bind to the TatABC complex, which probably triggers association of the separate TatA complex to form the active translocon.</text>
</comment>
<evidence type="ECO:0000256" key="5">
    <source>
        <dbReference type="ARBA" id="ARBA00022927"/>
    </source>
</evidence>
<keyword evidence="3 9" id="KW-1003">Cell membrane</keyword>
<dbReference type="HAMAP" id="MF_00237">
    <property type="entry name" value="TatB"/>
    <property type="match status" value="1"/>
</dbReference>
<dbReference type="PANTHER" id="PTHR33162">
    <property type="entry name" value="SEC-INDEPENDENT PROTEIN TRANSLOCASE PROTEIN TATA, CHLOROPLASTIC"/>
    <property type="match status" value="1"/>
</dbReference>
<dbReference type="Gene3D" id="1.20.5.3310">
    <property type="match status" value="1"/>
</dbReference>